<gene>
    <name evidence="2" type="ORF">Cgig2_024080</name>
</gene>
<keyword evidence="3" id="KW-1185">Reference proteome</keyword>
<sequence length="226" mass="26445">MESALTELCWSTFESWVWLNGDRIFEARFQAKAEQKKESPEAEQVEEGPEAEREEEGSATEGATSSSNDDKQEEIADFVRESFRWRWSRATRPPHPLPDDYEDYDLTFCCSRLIEQRSTSNSLRWFRENLRWLVTKSSNLRPNLLPLNFKGLCPKFDHLVAIQFAHATHIPEMVQSIFYTMVINDVAKPGLLSRDAMGRMMLDLLELKWDIIKAWLVRIDERLRDA</sequence>
<dbReference type="EMBL" id="JAKOGI010000281">
    <property type="protein sequence ID" value="KAJ8437776.1"/>
    <property type="molecule type" value="Genomic_DNA"/>
</dbReference>
<comment type="caution">
    <text evidence="2">The sequence shown here is derived from an EMBL/GenBank/DDBJ whole genome shotgun (WGS) entry which is preliminary data.</text>
</comment>
<feature type="compositionally biased region" description="Acidic residues" evidence="1">
    <location>
        <begin position="41"/>
        <end position="58"/>
    </location>
</feature>
<protein>
    <submittedName>
        <fullName evidence="2">Uncharacterized protein</fullName>
    </submittedName>
</protein>
<dbReference type="Proteomes" id="UP001153076">
    <property type="component" value="Unassembled WGS sequence"/>
</dbReference>
<name>A0A9Q1QDR9_9CARY</name>
<dbReference type="AlphaFoldDB" id="A0A9Q1QDR9"/>
<evidence type="ECO:0000313" key="2">
    <source>
        <dbReference type="EMBL" id="KAJ8437776.1"/>
    </source>
</evidence>
<feature type="region of interest" description="Disordered" evidence="1">
    <location>
        <begin position="32"/>
        <end position="72"/>
    </location>
</feature>
<organism evidence="2 3">
    <name type="scientific">Carnegiea gigantea</name>
    <dbReference type="NCBI Taxonomy" id="171969"/>
    <lineage>
        <taxon>Eukaryota</taxon>
        <taxon>Viridiplantae</taxon>
        <taxon>Streptophyta</taxon>
        <taxon>Embryophyta</taxon>
        <taxon>Tracheophyta</taxon>
        <taxon>Spermatophyta</taxon>
        <taxon>Magnoliopsida</taxon>
        <taxon>eudicotyledons</taxon>
        <taxon>Gunneridae</taxon>
        <taxon>Pentapetalae</taxon>
        <taxon>Caryophyllales</taxon>
        <taxon>Cactineae</taxon>
        <taxon>Cactaceae</taxon>
        <taxon>Cactoideae</taxon>
        <taxon>Echinocereeae</taxon>
        <taxon>Carnegiea</taxon>
    </lineage>
</organism>
<accession>A0A9Q1QDR9</accession>
<reference evidence="2" key="1">
    <citation type="submission" date="2022-04" db="EMBL/GenBank/DDBJ databases">
        <title>Carnegiea gigantea Genome sequencing and assembly v2.</title>
        <authorList>
            <person name="Copetti D."/>
            <person name="Sanderson M.J."/>
            <person name="Burquez A."/>
            <person name="Wojciechowski M.F."/>
        </authorList>
    </citation>
    <scope>NUCLEOTIDE SEQUENCE</scope>
    <source>
        <strain evidence="2">SGP5-SGP5p</strain>
        <tissue evidence="2">Aerial part</tissue>
    </source>
</reference>
<proteinExistence type="predicted"/>
<evidence type="ECO:0000256" key="1">
    <source>
        <dbReference type="SAM" id="MobiDB-lite"/>
    </source>
</evidence>
<evidence type="ECO:0000313" key="3">
    <source>
        <dbReference type="Proteomes" id="UP001153076"/>
    </source>
</evidence>